<dbReference type="Gene3D" id="3.40.710.10">
    <property type="entry name" value="DD-peptidase/beta-lactamase superfamily"/>
    <property type="match status" value="1"/>
</dbReference>
<name>A0A1H9VJQ0_9SPHI</name>
<evidence type="ECO:0000313" key="3">
    <source>
        <dbReference type="EMBL" id="SES21935.1"/>
    </source>
</evidence>
<dbReference type="AlphaFoldDB" id="A0A1H9VJQ0"/>
<dbReference type="OrthoDB" id="846150at2"/>
<feature type="domain" description="Beta-lactamase-related" evidence="2">
    <location>
        <begin position="29"/>
        <end position="354"/>
    </location>
</feature>
<accession>A0A1H9VJQ0</accession>
<keyword evidence="1" id="KW-0732">Signal</keyword>
<dbReference type="STRING" id="390241.SAMN04488023_1449"/>
<dbReference type="RefSeq" id="WP_090888826.1">
    <property type="nucleotide sequence ID" value="NZ_FOGG01000044.1"/>
</dbReference>
<organism evidence="3 4">
    <name type="scientific">Pedobacter rhizosphaerae</name>
    <dbReference type="NCBI Taxonomy" id="390241"/>
    <lineage>
        <taxon>Bacteria</taxon>
        <taxon>Pseudomonadati</taxon>
        <taxon>Bacteroidota</taxon>
        <taxon>Sphingobacteriia</taxon>
        <taxon>Sphingobacteriales</taxon>
        <taxon>Sphingobacteriaceae</taxon>
        <taxon>Pedobacter</taxon>
    </lineage>
</organism>
<keyword evidence="4" id="KW-1185">Reference proteome</keyword>
<reference evidence="3 4" key="1">
    <citation type="submission" date="2016-10" db="EMBL/GenBank/DDBJ databases">
        <authorList>
            <person name="de Groot N.N."/>
        </authorList>
    </citation>
    <scope>NUCLEOTIDE SEQUENCE [LARGE SCALE GENOMIC DNA]</scope>
    <source>
        <strain evidence="3 4">DSM 18610</strain>
    </source>
</reference>
<feature type="chain" id="PRO_5011652008" evidence="1">
    <location>
        <begin position="23"/>
        <end position="379"/>
    </location>
</feature>
<protein>
    <submittedName>
        <fullName evidence="3">CubicO group peptidase, beta-lactamase class C family</fullName>
    </submittedName>
</protein>
<dbReference type="EMBL" id="FOGG01000044">
    <property type="protein sequence ID" value="SES21935.1"/>
    <property type="molecule type" value="Genomic_DNA"/>
</dbReference>
<evidence type="ECO:0000259" key="2">
    <source>
        <dbReference type="Pfam" id="PF00144"/>
    </source>
</evidence>
<dbReference type="PANTHER" id="PTHR46825">
    <property type="entry name" value="D-ALANYL-D-ALANINE-CARBOXYPEPTIDASE/ENDOPEPTIDASE AMPH"/>
    <property type="match status" value="1"/>
</dbReference>
<dbReference type="Pfam" id="PF00144">
    <property type="entry name" value="Beta-lactamase"/>
    <property type="match status" value="1"/>
</dbReference>
<feature type="signal peptide" evidence="1">
    <location>
        <begin position="1"/>
        <end position="22"/>
    </location>
</feature>
<gene>
    <name evidence="3" type="ORF">SAMN04488023_1449</name>
</gene>
<dbReference type="InterPro" id="IPR001466">
    <property type="entry name" value="Beta-lactam-related"/>
</dbReference>
<evidence type="ECO:0000313" key="4">
    <source>
        <dbReference type="Proteomes" id="UP000199572"/>
    </source>
</evidence>
<dbReference type="InterPro" id="IPR012338">
    <property type="entry name" value="Beta-lactam/transpept-like"/>
</dbReference>
<sequence>MKSLKYLSIFIFLFHVCCSAFAQNSQAEADFEAIMKRYEAVGASVAVVKDNKLIYSHSFGLKDLDGKVALSNSDIFRIASISKSFSATAIMQLVEAGKLSLDDDFGDLVGFKIRNPNFPDKIITLKMALSHTSSLNDSEGYLNLDVINPDKNPNWAKCYNHYEPGSKYEYCNLNFNLIGTIIEKKSAERFDQYIQKHILKPLDLYAGYCVDSLDSTRFVNLYEYHADNKSFSVSPTAYAPRRTEIANYVMGYSTPIFSPTGGMKISATDLAKYMMMHMNYGTGNGQRIISKRHAKLMQTKITDEEGYGLALRSVDDLVEGVNLKGHTGSAYGLYSTMFFNPKEKYGIVVITNGCNPTYTKGWCDFSKAAYNSLYQNFIR</sequence>
<dbReference type="Proteomes" id="UP000199572">
    <property type="component" value="Unassembled WGS sequence"/>
</dbReference>
<proteinExistence type="predicted"/>
<evidence type="ECO:0000256" key="1">
    <source>
        <dbReference type="SAM" id="SignalP"/>
    </source>
</evidence>
<dbReference type="PANTHER" id="PTHR46825:SF9">
    <property type="entry name" value="BETA-LACTAMASE-RELATED DOMAIN-CONTAINING PROTEIN"/>
    <property type="match status" value="1"/>
</dbReference>
<dbReference type="InterPro" id="IPR050491">
    <property type="entry name" value="AmpC-like"/>
</dbReference>
<dbReference type="SUPFAM" id="SSF56601">
    <property type="entry name" value="beta-lactamase/transpeptidase-like"/>
    <property type="match status" value="1"/>
</dbReference>